<evidence type="ECO:0008006" key="4">
    <source>
        <dbReference type="Google" id="ProtNLM"/>
    </source>
</evidence>
<accession>A0AAV9NTV4</accession>
<keyword evidence="1" id="KW-0732">Signal</keyword>
<protein>
    <recommendedName>
        <fullName evidence="4">Malate dehydrogenase</fullName>
    </recommendedName>
</protein>
<reference evidence="2 3" key="1">
    <citation type="submission" date="2023-08" db="EMBL/GenBank/DDBJ databases">
        <title>Black Yeasts Isolated from many extreme environments.</title>
        <authorList>
            <person name="Coleine C."/>
            <person name="Stajich J.E."/>
            <person name="Selbmann L."/>
        </authorList>
    </citation>
    <scope>NUCLEOTIDE SEQUENCE [LARGE SCALE GENOMIC DNA]</scope>
    <source>
        <strain evidence="2 3">CCFEE 5935</strain>
    </source>
</reference>
<evidence type="ECO:0000313" key="3">
    <source>
        <dbReference type="Proteomes" id="UP001337655"/>
    </source>
</evidence>
<sequence length="237" mass="25265">MLLPPFAILLGALSLASPCYCAPATCHGQGLTLAQLQKQQPRQTLPSNSNATLQHVGLGIGVQNYTCATTTASPQAVGAIASVFDITQYKLQCGQTPPGLTASYLRAYERLKCQASQNLDVNNCQLKANYRFFDHLGHHWFGIVDGQGTPFFSVPGRGFLSAQKTGAAEAPADAYGGQTGFGAVDWLFLPSDGSPHSQVFSEVYRIDTAGGAPDPNGCGGGKKVLSYKYAAEYWYYV</sequence>
<evidence type="ECO:0000313" key="2">
    <source>
        <dbReference type="EMBL" id="KAK5163064.1"/>
    </source>
</evidence>
<feature type="chain" id="PRO_5043765508" description="Malate dehydrogenase" evidence="1">
    <location>
        <begin position="22"/>
        <end position="237"/>
    </location>
</feature>
<dbReference type="InterPro" id="IPR021851">
    <property type="entry name" value="DUF3455"/>
</dbReference>
<dbReference type="Pfam" id="PF11937">
    <property type="entry name" value="DUF3455"/>
    <property type="match status" value="1"/>
</dbReference>
<dbReference type="RefSeq" id="XP_064653634.1">
    <property type="nucleotide sequence ID" value="XM_064808214.1"/>
</dbReference>
<name>A0AAV9NTV4_9PEZI</name>
<dbReference type="PANTHER" id="PTHR35567">
    <property type="entry name" value="MALATE DEHYDROGENASE (AFU_ORTHOLOGUE AFUA_2G13800)"/>
    <property type="match status" value="1"/>
</dbReference>
<comment type="caution">
    <text evidence="2">The sequence shown here is derived from an EMBL/GenBank/DDBJ whole genome shotgun (WGS) entry which is preliminary data.</text>
</comment>
<feature type="signal peptide" evidence="1">
    <location>
        <begin position="1"/>
        <end position="21"/>
    </location>
</feature>
<dbReference type="GeneID" id="89932322"/>
<proteinExistence type="predicted"/>
<dbReference type="EMBL" id="JAVRRT010000029">
    <property type="protein sequence ID" value="KAK5163064.1"/>
    <property type="molecule type" value="Genomic_DNA"/>
</dbReference>
<dbReference type="Proteomes" id="UP001337655">
    <property type="component" value="Unassembled WGS sequence"/>
</dbReference>
<gene>
    <name evidence="2" type="ORF">LTR77_010999</name>
</gene>
<organism evidence="2 3">
    <name type="scientific">Saxophila tyrrhenica</name>
    <dbReference type="NCBI Taxonomy" id="1690608"/>
    <lineage>
        <taxon>Eukaryota</taxon>
        <taxon>Fungi</taxon>
        <taxon>Dikarya</taxon>
        <taxon>Ascomycota</taxon>
        <taxon>Pezizomycotina</taxon>
        <taxon>Dothideomycetes</taxon>
        <taxon>Dothideomycetidae</taxon>
        <taxon>Mycosphaerellales</taxon>
        <taxon>Extremaceae</taxon>
        <taxon>Saxophila</taxon>
    </lineage>
</organism>
<dbReference type="AlphaFoldDB" id="A0AAV9NTV4"/>
<dbReference type="PANTHER" id="PTHR35567:SF3">
    <property type="entry name" value="MALATE DEHYDROGENASE"/>
    <property type="match status" value="1"/>
</dbReference>
<keyword evidence="3" id="KW-1185">Reference proteome</keyword>
<evidence type="ECO:0000256" key="1">
    <source>
        <dbReference type="SAM" id="SignalP"/>
    </source>
</evidence>